<evidence type="ECO:0000313" key="9">
    <source>
        <dbReference type="EMBL" id="AXV06855.1"/>
    </source>
</evidence>
<dbReference type="SUPFAM" id="SSF88946">
    <property type="entry name" value="Sigma2 domain of RNA polymerase sigma factors"/>
    <property type="match status" value="1"/>
</dbReference>
<feature type="domain" description="DUF6596" evidence="8">
    <location>
        <begin position="198"/>
        <end position="295"/>
    </location>
</feature>
<evidence type="ECO:0000256" key="4">
    <source>
        <dbReference type="ARBA" id="ARBA00023163"/>
    </source>
</evidence>
<dbReference type="InterPro" id="IPR011990">
    <property type="entry name" value="TPR-like_helical_dom_sf"/>
</dbReference>
<keyword evidence="3" id="KW-0731">Sigma factor</keyword>
<keyword evidence="2" id="KW-0805">Transcription regulation</keyword>
<evidence type="ECO:0000256" key="1">
    <source>
        <dbReference type="ARBA" id="ARBA00010641"/>
    </source>
</evidence>
<dbReference type="RefSeq" id="WP_114591445.1">
    <property type="nucleotide sequence ID" value="NZ_CP031165.1"/>
</dbReference>
<dbReference type="NCBIfam" id="TIGR02937">
    <property type="entry name" value="sigma70-ECF"/>
    <property type="match status" value="1"/>
</dbReference>
<evidence type="ECO:0000256" key="2">
    <source>
        <dbReference type="ARBA" id="ARBA00023015"/>
    </source>
</evidence>
<evidence type="ECO:0000256" key="3">
    <source>
        <dbReference type="ARBA" id="ARBA00023082"/>
    </source>
</evidence>
<dbReference type="InterPro" id="IPR036388">
    <property type="entry name" value="WH-like_DNA-bd_sf"/>
</dbReference>
<dbReference type="Pfam" id="PF04542">
    <property type="entry name" value="Sigma70_r2"/>
    <property type="match status" value="1"/>
</dbReference>
<dbReference type="AlphaFoldDB" id="A0A346XXA8"/>
<organism evidence="9 10">
    <name type="scientific">Euzebya pacifica</name>
    <dbReference type="NCBI Taxonomy" id="1608957"/>
    <lineage>
        <taxon>Bacteria</taxon>
        <taxon>Bacillati</taxon>
        <taxon>Actinomycetota</taxon>
        <taxon>Nitriliruptoria</taxon>
        <taxon>Euzebyales</taxon>
    </lineage>
</organism>
<accession>A0A346XXA8</accession>
<dbReference type="OrthoDB" id="9780299at2"/>
<dbReference type="InterPro" id="IPR007627">
    <property type="entry name" value="RNA_pol_sigma70_r2"/>
</dbReference>
<dbReference type="InterPro" id="IPR014284">
    <property type="entry name" value="RNA_pol_sigma-70_dom"/>
</dbReference>
<feature type="domain" description="RNA polymerase sigma factor 70 region 4 type 2" evidence="7">
    <location>
        <begin position="129"/>
        <end position="179"/>
    </location>
</feature>
<evidence type="ECO:0000313" key="10">
    <source>
        <dbReference type="Proteomes" id="UP000264006"/>
    </source>
</evidence>
<sequence>MTVPDTEWVGRTFQQEAGRSLAALVAAFGDVDLAEDAMQEAFARALDRWPEVGLPANPGGWITTTARRCAIDILRRDRRGSDLLARAHPVDLIGGPPGGDHDRGRGVTASDDGHPSQEEVVVDERLRLLFMCCHPALPLDGRVALTLRLLGGLSTAEVARAFLVSEPTMAQRLVRAKHKIVAATIPFAMPAEADLPERLDAVLGVVYLIHNAGSNAPEDGSRPSPRREAMRLARLLHELMPDEPEVTGLLALLLLADARQHARWDDDGRLVLLRDQDRSRWSPRLVAEGQALVRSCLRRNRPGPYQVQAAISAVHADAVRVEDTDWPQVLALYDHLAELDPSPVVSLNRAVAVAEVHGAASALAQVEALGGLEGYPPWHVTRGEFLARLGNPDGAREALRRALDLASDDGTRRHLQRRLAELDGPPATGGAQTASTS</sequence>
<evidence type="ECO:0000259" key="7">
    <source>
        <dbReference type="Pfam" id="PF08281"/>
    </source>
</evidence>
<dbReference type="SUPFAM" id="SSF48452">
    <property type="entry name" value="TPR-like"/>
    <property type="match status" value="1"/>
</dbReference>
<dbReference type="InterPro" id="IPR013249">
    <property type="entry name" value="RNA_pol_sigma70_r4_t2"/>
</dbReference>
<dbReference type="InterPro" id="IPR013324">
    <property type="entry name" value="RNA_pol_sigma_r3/r4-like"/>
</dbReference>
<dbReference type="PANTHER" id="PTHR47756:SF2">
    <property type="entry name" value="BLL6612 PROTEIN"/>
    <property type="match status" value="1"/>
</dbReference>
<dbReference type="EMBL" id="CP031165">
    <property type="protein sequence ID" value="AXV06855.1"/>
    <property type="molecule type" value="Genomic_DNA"/>
</dbReference>
<evidence type="ECO:0000256" key="5">
    <source>
        <dbReference type="SAM" id="MobiDB-lite"/>
    </source>
</evidence>
<comment type="similarity">
    <text evidence="1">Belongs to the sigma-70 factor family. ECF subfamily.</text>
</comment>
<proteinExistence type="inferred from homology"/>
<dbReference type="GO" id="GO:0006352">
    <property type="term" value="P:DNA-templated transcription initiation"/>
    <property type="evidence" value="ECO:0007669"/>
    <property type="project" value="InterPro"/>
</dbReference>
<feature type="region of interest" description="Disordered" evidence="5">
    <location>
        <begin position="89"/>
        <end position="116"/>
    </location>
</feature>
<dbReference type="Gene3D" id="1.25.40.10">
    <property type="entry name" value="Tetratricopeptide repeat domain"/>
    <property type="match status" value="1"/>
</dbReference>
<dbReference type="GO" id="GO:0016987">
    <property type="term" value="F:sigma factor activity"/>
    <property type="evidence" value="ECO:0007669"/>
    <property type="project" value="UniProtKB-KW"/>
</dbReference>
<dbReference type="Proteomes" id="UP000264006">
    <property type="component" value="Chromosome"/>
</dbReference>
<dbReference type="InterPro" id="IPR013325">
    <property type="entry name" value="RNA_pol_sigma_r2"/>
</dbReference>
<dbReference type="Pfam" id="PF08281">
    <property type="entry name" value="Sigma70_r4_2"/>
    <property type="match status" value="1"/>
</dbReference>
<dbReference type="Gene3D" id="1.10.10.10">
    <property type="entry name" value="Winged helix-like DNA-binding domain superfamily/Winged helix DNA-binding domain"/>
    <property type="match status" value="1"/>
</dbReference>
<dbReference type="Gene3D" id="1.10.1740.10">
    <property type="match status" value="1"/>
</dbReference>
<evidence type="ECO:0000259" key="8">
    <source>
        <dbReference type="Pfam" id="PF20239"/>
    </source>
</evidence>
<feature type="domain" description="RNA polymerase sigma-70 region 2" evidence="6">
    <location>
        <begin position="28"/>
        <end position="79"/>
    </location>
</feature>
<reference evidence="9 10" key="1">
    <citation type="submission" date="2018-09" db="EMBL/GenBank/DDBJ databases">
        <title>Complete genome sequence of Euzebya sp. DY32-46 isolated from seawater of Pacific Ocean.</title>
        <authorList>
            <person name="Xu L."/>
            <person name="Wu Y.-H."/>
            <person name="Xu X.-W."/>
        </authorList>
    </citation>
    <scope>NUCLEOTIDE SEQUENCE [LARGE SCALE GENOMIC DNA]</scope>
    <source>
        <strain evidence="9 10">DY32-46</strain>
    </source>
</reference>
<evidence type="ECO:0000259" key="6">
    <source>
        <dbReference type="Pfam" id="PF04542"/>
    </source>
</evidence>
<dbReference type="PANTHER" id="PTHR47756">
    <property type="entry name" value="BLL6612 PROTEIN-RELATED"/>
    <property type="match status" value="1"/>
</dbReference>
<dbReference type="KEGG" id="euz:DVS28_a2173"/>
<feature type="compositionally biased region" description="Basic and acidic residues" evidence="5">
    <location>
        <begin position="99"/>
        <end position="116"/>
    </location>
</feature>
<feature type="region of interest" description="Disordered" evidence="5">
    <location>
        <begin position="418"/>
        <end position="437"/>
    </location>
</feature>
<gene>
    <name evidence="9" type="ORF">DVS28_a2173</name>
</gene>
<protein>
    <submittedName>
        <fullName evidence="9">RNA polymerase sigma-70 factor, ECF subfamily</fullName>
    </submittedName>
</protein>
<dbReference type="InterPro" id="IPR046531">
    <property type="entry name" value="DUF6596"/>
</dbReference>
<keyword evidence="10" id="KW-1185">Reference proteome</keyword>
<dbReference type="Pfam" id="PF20239">
    <property type="entry name" value="DUF6596"/>
    <property type="match status" value="1"/>
</dbReference>
<dbReference type="SUPFAM" id="SSF88659">
    <property type="entry name" value="Sigma3 and sigma4 domains of RNA polymerase sigma factors"/>
    <property type="match status" value="1"/>
</dbReference>
<name>A0A346XXA8_9ACTN</name>
<dbReference type="GO" id="GO:0003677">
    <property type="term" value="F:DNA binding"/>
    <property type="evidence" value="ECO:0007669"/>
    <property type="project" value="InterPro"/>
</dbReference>
<keyword evidence="4" id="KW-0804">Transcription</keyword>